<dbReference type="Gene3D" id="3.40.50.1100">
    <property type="match status" value="2"/>
</dbReference>
<organism evidence="14 15">
    <name type="scientific">Tribonema minus</name>
    <dbReference type="NCBI Taxonomy" id="303371"/>
    <lineage>
        <taxon>Eukaryota</taxon>
        <taxon>Sar</taxon>
        <taxon>Stramenopiles</taxon>
        <taxon>Ochrophyta</taxon>
        <taxon>PX clade</taxon>
        <taxon>Xanthophyceae</taxon>
        <taxon>Tribonematales</taxon>
        <taxon>Tribonemataceae</taxon>
        <taxon>Tribonema</taxon>
    </lineage>
</organism>
<dbReference type="SUPFAM" id="SSF53686">
    <property type="entry name" value="Tryptophan synthase beta subunit-like PLP-dependent enzymes"/>
    <property type="match status" value="1"/>
</dbReference>
<evidence type="ECO:0000313" key="14">
    <source>
        <dbReference type="EMBL" id="KAG5182107.1"/>
    </source>
</evidence>
<dbReference type="InterPro" id="IPR005856">
    <property type="entry name" value="Cys_synth"/>
</dbReference>
<accession>A0A835YXY3</accession>
<dbReference type="NCBIfam" id="TIGR01136">
    <property type="entry name" value="cysKM"/>
    <property type="match status" value="1"/>
</dbReference>
<dbReference type="NCBIfam" id="TIGR01139">
    <property type="entry name" value="cysK"/>
    <property type="match status" value="1"/>
</dbReference>
<dbReference type="PANTHER" id="PTHR10314">
    <property type="entry name" value="CYSTATHIONINE BETA-SYNTHASE"/>
    <property type="match status" value="1"/>
</dbReference>
<dbReference type="OrthoDB" id="10259545at2759"/>
<dbReference type="GO" id="GO:0005737">
    <property type="term" value="C:cytoplasm"/>
    <property type="evidence" value="ECO:0007669"/>
    <property type="project" value="UniProtKB-ARBA"/>
</dbReference>
<evidence type="ECO:0000256" key="6">
    <source>
        <dbReference type="ARBA" id="ARBA00022679"/>
    </source>
</evidence>
<comment type="pathway">
    <text evidence="2">Amino-acid biosynthesis; L-cysteine biosynthesis; L-cysteine from L-serine: step 2/2.</text>
</comment>
<dbReference type="InterPro" id="IPR005859">
    <property type="entry name" value="CysK"/>
</dbReference>
<dbReference type="FunFam" id="3.40.50.1100:FF:000067">
    <property type="entry name" value="Cysteine synthase"/>
    <property type="match status" value="1"/>
</dbReference>
<evidence type="ECO:0000256" key="4">
    <source>
        <dbReference type="ARBA" id="ARBA00012681"/>
    </source>
</evidence>
<evidence type="ECO:0000259" key="13">
    <source>
        <dbReference type="Pfam" id="PF00291"/>
    </source>
</evidence>
<evidence type="ECO:0000313" key="15">
    <source>
        <dbReference type="Proteomes" id="UP000664859"/>
    </source>
</evidence>
<dbReference type="FunFam" id="3.40.50.1100:FF:000130">
    <property type="entry name" value="Cysteine synthase"/>
    <property type="match status" value="1"/>
</dbReference>
<dbReference type="GO" id="GO:0006535">
    <property type="term" value="P:cysteine biosynthetic process from serine"/>
    <property type="evidence" value="ECO:0007669"/>
    <property type="project" value="UniProtKB-UniRule"/>
</dbReference>
<keyword evidence="5 12" id="KW-0028">Amino-acid biosynthesis</keyword>
<evidence type="ECO:0000256" key="9">
    <source>
        <dbReference type="ARBA" id="ARBA00047931"/>
    </source>
</evidence>
<comment type="catalytic activity">
    <reaction evidence="9 12">
        <text>O-acetyl-L-serine + hydrogen sulfide = L-cysteine + acetate</text>
        <dbReference type="Rhea" id="RHEA:14829"/>
        <dbReference type="ChEBI" id="CHEBI:29919"/>
        <dbReference type="ChEBI" id="CHEBI:30089"/>
        <dbReference type="ChEBI" id="CHEBI:35235"/>
        <dbReference type="ChEBI" id="CHEBI:58340"/>
        <dbReference type="EC" id="2.5.1.47"/>
    </reaction>
</comment>
<dbReference type="EC" id="2.5.1.47" evidence="4 12"/>
<dbReference type="Pfam" id="PF00291">
    <property type="entry name" value="PALP"/>
    <property type="match status" value="1"/>
</dbReference>
<evidence type="ECO:0000256" key="10">
    <source>
        <dbReference type="PIRSR" id="PIRSR605856-50"/>
    </source>
</evidence>
<evidence type="ECO:0000256" key="12">
    <source>
        <dbReference type="RuleBase" id="RU003985"/>
    </source>
</evidence>
<feature type="binding site" evidence="10">
    <location>
        <begin position="206"/>
        <end position="210"/>
    </location>
    <ligand>
        <name>pyridoxal 5'-phosphate</name>
        <dbReference type="ChEBI" id="CHEBI:597326"/>
    </ligand>
</feature>
<feature type="modified residue" description="N6-(pyridoxal phosphate)lysine" evidence="11">
    <location>
        <position position="70"/>
    </location>
</feature>
<evidence type="ECO:0000256" key="7">
    <source>
        <dbReference type="ARBA" id="ARBA00022898"/>
    </source>
</evidence>
<dbReference type="InterPro" id="IPR050214">
    <property type="entry name" value="Cys_Synth/Cystath_Beta-Synth"/>
</dbReference>
<reference evidence="14" key="1">
    <citation type="submission" date="2021-02" db="EMBL/GenBank/DDBJ databases">
        <title>First Annotated Genome of the Yellow-green Alga Tribonema minus.</title>
        <authorList>
            <person name="Mahan K.M."/>
        </authorList>
    </citation>
    <scope>NUCLEOTIDE SEQUENCE</scope>
    <source>
        <strain evidence="14">UTEX B ZZ1240</strain>
    </source>
</reference>
<keyword evidence="6 12" id="KW-0808">Transferase</keyword>
<feature type="domain" description="Tryptophan synthase beta chain-like PALP" evidence="13">
    <location>
        <begin position="32"/>
        <end position="321"/>
    </location>
</feature>
<evidence type="ECO:0000256" key="1">
    <source>
        <dbReference type="ARBA" id="ARBA00001933"/>
    </source>
</evidence>
<name>A0A835YXY3_9STRA</name>
<dbReference type="Proteomes" id="UP000664859">
    <property type="component" value="Unassembled WGS sequence"/>
</dbReference>
<dbReference type="InterPro" id="IPR001926">
    <property type="entry name" value="TrpB-like_PALP"/>
</dbReference>
<evidence type="ECO:0000256" key="3">
    <source>
        <dbReference type="ARBA" id="ARBA00007103"/>
    </source>
</evidence>
<sequence length="348" mass="36396">MGNKLTAAACSANDAADKNTATLTHPKIANDVTELIGRTPLVRLNRVTGPDCKATILAKLESMEPCSSVKDRIGLSMVIEAEKRGVITPGKTILVEPTSGNTGIALAMVAAARGYQLTLTMPDSMSLERRVLLKAFGANLVLTPAAKGMTGAVKKAEAIKAELGDNAFILQQFENPDNPKVHRETTGPEIWYQTDGKVDILVSGVGTGGTITGTAQYLKPLKAGVKIVAVEPVESPVLSGGKPGPHKIQGIGAGFIPANCDTTLIDEIIQVNSEDSITMSRRLAKEEGLLVGISAGAAVQAAIIAGSKPENEGKVIVVVIPSFGERYLSTVLFSSVLDEVKALTAEDM</sequence>
<proteinExistence type="inferred from homology"/>
<keyword evidence="8 12" id="KW-0198">Cysteine biosynthesis</keyword>
<evidence type="ECO:0000256" key="2">
    <source>
        <dbReference type="ARBA" id="ARBA00004962"/>
    </source>
</evidence>
<gene>
    <name evidence="14" type="ORF">JKP88DRAFT_199582</name>
</gene>
<evidence type="ECO:0000256" key="8">
    <source>
        <dbReference type="ARBA" id="ARBA00023192"/>
    </source>
</evidence>
<dbReference type="CDD" id="cd01561">
    <property type="entry name" value="CBS_like"/>
    <property type="match status" value="1"/>
</dbReference>
<dbReference type="InterPro" id="IPR036052">
    <property type="entry name" value="TrpB-like_PALP_sf"/>
</dbReference>
<dbReference type="InterPro" id="IPR001216">
    <property type="entry name" value="P-phosphate_BS"/>
</dbReference>
<dbReference type="AlphaFoldDB" id="A0A835YXY3"/>
<protein>
    <recommendedName>
        <fullName evidence="4 12">Cysteine synthase</fullName>
        <ecNumber evidence="4 12">2.5.1.47</ecNumber>
    </recommendedName>
</protein>
<feature type="binding site" evidence="10">
    <location>
        <position position="294"/>
    </location>
    <ligand>
        <name>pyridoxal 5'-phosphate</name>
        <dbReference type="ChEBI" id="CHEBI:597326"/>
    </ligand>
</feature>
<feature type="binding site" evidence="10">
    <location>
        <position position="101"/>
    </location>
    <ligand>
        <name>pyridoxal 5'-phosphate</name>
        <dbReference type="ChEBI" id="CHEBI:597326"/>
    </ligand>
</feature>
<keyword evidence="7 10" id="KW-0663">Pyridoxal phosphate</keyword>
<evidence type="ECO:0000256" key="5">
    <source>
        <dbReference type="ARBA" id="ARBA00022605"/>
    </source>
</evidence>
<evidence type="ECO:0000256" key="11">
    <source>
        <dbReference type="PIRSR" id="PIRSR605856-51"/>
    </source>
</evidence>
<keyword evidence="15" id="KW-1185">Reference proteome</keyword>
<dbReference type="PROSITE" id="PS00901">
    <property type="entry name" value="CYS_SYNTHASE"/>
    <property type="match status" value="1"/>
</dbReference>
<comment type="caution">
    <text evidence="14">The sequence shown here is derived from an EMBL/GenBank/DDBJ whole genome shotgun (WGS) entry which is preliminary data.</text>
</comment>
<comment type="cofactor">
    <cofactor evidence="1 10 12">
        <name>pyridoxal 5'-phosphate</name>
        <dbReference type="ChEBI" id="CHEBI:597326"/>
    </cofactor>
</comment>
<dbReference type="GO" id="GO:0004124">
    <property type="term" value="F:cysteine synthase activity"/>
    <property type="evidence" value="ECO:0007669"/>
    <property type="project" value="UniProtKB-UniRule"/>
</dbReference>
<dbReference type="EMBL" id="JAFCMP010000268">
    <property type="protein sequence ID" value="KAG5182107.1"/>
    <property type="molecule type" value="Genomic_DNA"/>
</dbReference>
<comment type="similarity">
    <text evidence="3 12">Belongs to the cysteine synthase/cystathionine beta-synthase family.</text>
</comment>